<evidence type="ECO:0000313" key="4">
    <source>
        <dbReference type="EMBL" id="MWA02937.1"/>
    </source>
</evidence>
<protein>
    <submittedName>
        <fullName evidence="4">PQQ-binding-like beta-propeller repeat protein</fullName>
    </submittedName>
</protein>
<evidence type="ECO:0000256" key="2">
    <source>
        <dbReference type="SAM" id="SignalP"/>
    </source>
</evidence>
<organism evidence="4 5">
    <name type="scientific">Actinomadura physcomitrii</name>
    <dbReference type="NCBI Taxonomy" id="2650748"/>
    <lineage>
        <taxon>Bacteria</taxon>
        <taxon>Bacillati</taxon>
        <taxon>Actinomycetota</taxon>
        <taxon>Actinomycetes</taxon>
        <taxon>Streptosporangiales</taxon>
        <taxon>Thermomonosporaceae</taxon>
        <taxon>Actinomadura</taxon>
    </lineage>
</organism>
<feature type="compositionally biased region" description="Pro residues" evidence="1">
    <location>
        <begin position="48"/>
        <end position="57"/>
    </location>
</feature>
<gene>
    <name evidence="4" type="ORF">F8568_021665</name>
</gene>
<feature type="compositionally biased region" description="Basic and acidic residues" evidence="1">
    <location>
        <begin position="27"/>
        <end position="38"/>
    </location>
</feature>
<dbReference type="Gene3D" id="2.130.10.10">
    <property type="entry name" value="YVTN repeat-like/Quinoprotein amine dehydrogenase"/>
    <property type="match status" value="1"/>
</dbReference>
<comment type="caution">
    <text evidence="4">The sequence shown here is derived from an EMBL/GenBank/DDBJ whole genome shotgun (WGS) entry which is preliminary data.</text>
</comment>
<evidence type="ECO:0000313" key="5">
    <source>
        <dbReference type="Proteomes" id="UP000462055"/>
    </source>
</evidence>
<dbReference type="AlphaFoldDB" id="A0A6I4MG13"/>
<feature type="signal peptide" evidence="2">
    <location>
        <begin position="1"/>
        <end position="22"/>
    </location>
</feature>
<keyword evidence="2" id="KW-0732">Signal</keyword>
<feature type="chain" id="PRO_5038444407" evidence="2">
    <location>
        <begin position="23"/>
        <end position="420"/>
    </location>
</feature>
<sequence length="420" mass="44007">MRGCARPRLLPVAVVLAAVVLAGCGGGKKDQKPSERKPAASAATKRAVPPPAAPRFDPPVRFDPRAEKPISAGDEPVLWERFVFRTADTWNEPEEGNALQALDLLTGEESWRLVPKTRVRSSSTSPLVVSLGGRTVVLAAFGAEIPGVGTLPAKLAVELIAADPGTGKLLWTSTVEVGNGKGWPDRGVRLVGADDTAIVIALGEDPAYTMVVDPATRKARWIRELSAEGYTAGRVFGTAGESLADRVETWDAKTGRKLWAAGFDPGREPYDYPGGPGVIVQVRLAEVVFLDAADGKVRGRLGGSTAFPGTACLYDEVSVLVCDVRKSGLVGTQDLLAAYDVTTLKQLWKLPANGRTKPGLTGAWHGVVYAMSENGPVALDARSGADREPNAGAAPTLVSANGGLIAAPGRRVWTAVPAVG</sequence>
<name>A0A6I4MG13_9ACTN</name>
<proteinExistence type="predicted"/>
<reference evidence="4" key="1">
    <citation type="submission" date="2019-12" db="EMBL/GenBank/DDBJ databases">
        <title>Actinomadura physcomitrii sp. nov., a novel actinomycete isolated from moss [Physcomitrium sphaericum (Ludw) Fuernr].</title>
        <authorList>
            <person name="Zhuang X."/>
        </authorList>
    </citation>
    <scope>NUCLEOTIDE SEQUENCE [LARGE SCALE GENOMIC DNA]</scope>
    <source>
        <strain evidence="4">LD22</strain>
    </source>
</reference>
<dbReference type="PROSITE" id="PS51257">
    <property type="entry name" value="PROKAR_LIPOPROTEIN"/>
    <property type="match status" value="1"/>
</dbReference>
<evidence type="ECO:0000259" key="3">
    <source>
        <dbReference type="Pfam" id="PF13360"/>
    </source>
</evidence>
<dbReference type="InterPro" id="IPR002372">
    <property type="entry name" value="PQQ_rpt_dom"/>
</dbReference>
<feature type="domain" description="Pyrrolo-quinoline quinone repeat" evidence="3">
    <location>
        <begin position="159"/>
        <end position="386"/>
    </location>
</feature>
<dbReference type="Proteomes" id="UP000462055">
    <property type="component" value="Unassembled WGS sequence"/>
</dbReference>
<accession>A0A6I4MG13</accession>
<evidence type="ECO:0000256" key="1">
    <source>
        <dbReference type="SAM" id="MobiDB-lite"/>
    </source>
</evidence>
<dbReference type="SUPFAM" id="SSF50998">
    <property type="entry name" value="Quinoprotein alcohol dehydrogenase-like"/>
    <property type="match status" value="1"/>
</dbReference>
<dbReference type="EMBL" id="WBMS02000016">
    <property type="protein sequence ID" value="MWA02937.1"/>
    <property type="molecule type" value="Genomic_DNA"/>
</dbReference>
<dbReference type="InterPro" id="IPR011047">
    <property type="entry name" value="Quinoprotein_ADH-like_sf"/>
</dbReference>
<keyword evidence="5" id="KW-1185">Reference proteome</keyword>
<feature type="region of interest" description="Disordered" evidence="1">
    <location>
        <begin position="26"/>
        <end position="68"/>
    </location>
</feature>
<feature type="compositionally biased region" description="Basic and acidic residues" evidence="1">
    <location>
        <begin position="58"/>
        <end position="68"/>
    </location>
</feature>
<dbReference type="Pfam" id="PF13360">
    <property type="entry name" value="PQQ_2"/>
    <property type="match status" value="1"/>
</dbReference>
<dbReference type="InterPro" id="IPR015943">
    <property type="entry name" value="WD40/YVTN_repeat-like_dom_sf"/>
</dbReference>